<evidence type="ECO:0000256" key="1">
    <source>
        <dbReference type="SAM" id="Phobius"/>
    </source>
</evidence>
<keyword evidence="1" id="KW-0812">Transmembrane</keyword>
<dbReference type="Proteomes" id="UP000262538">
    <property type="component" value="Unassembled WGS sequence"/>
</dbReference>
<keyword evidence="1" id="KW-1133">Transmembrane helix</keyword>
<dbReference type="EMBL" id="QFZU02000182">
    <property type="protein sequence ID" value="RGA01118.1"/>
    <property type="molecule type" value="Genomic_DNA"/>
</dbReference>
<reference evidence="2 3" key="1">
    <citation type="submission" date="2018-08" db="EMBL/GenBank/DDBJ databases">
        <title>Microbispora. triticiradicis sp. nov., a novel actinomycete isolated from the root of wheat (Triticum aestivum L.)).</title>
        <authorList>
            <person name="Han C."/>
        </authorList>
    </citation>
    <scope>NUCLEOTIDE SEQUENCE [LARGE SCALE GENOMIC DNA]</scope>
    <source>
        <strain evidence="2 3">NEAU-HRDPA2-9</strain>
    </source>
</reference>
<keyword evidence="1" id="KW-0472">Membrane</keyword>
<gene>
    <name evidence="2" type="ORF">DI270_031245</name>
</gene>
<protein>
    <recommendedName>
        <fullName evidence="4">DUF4439 domain-containing protein</fullName>
    </recommendedName>
</protein>
<sequence>MSLDQAPEEPPVRRPRTGREKLMLAGKSAGALITFAVTVGAFWIALVDRTPGPTIDEWRLKADNTCQRDLGEMQVSLHSALLQAAEVLRAVPHAGTRSPELAAVVTSMDEIASAFRAMSADFAEIPVPEGYDRRDIDGLLRDTRSFATAFTTISTVLVDYQVDQGPLQDQAAMTAMQTLSASTMPSWVAGARRLGLTECLAIMGTSPLGPATPTPARFTVGQQALVDRIDPRVLTGCVPAFSEENAKVIAAVNCAAVRHGPARNPLVMRFIDAKALKAWVAGLSKGLRSRGCARGDSSGAWNHEGKVTGTLVCKPGSKGSYLAVWTFDGEDVAVLAEAGDRPAIWTWWKDNAYLLTP</sequence>
<organism evidence="2 3">
    <name type="scientific">Microbispora triticiradicis</name>
    <dbReference type="NCBI Taxonomy" id="2200763"/>
    <lineage>
        <taxon>Bacteria</taxon>
        <taxon>Bacillati</taxon>
        <taxon>Actinomycetota</taxon>
        <taxon>Actinomycetes</taxon>
        <taxon>Streptosporangiales</taxon>
        <taxon>Streptosporangiaceae</taxon>
        <taxon>Microbispora</taxon>
    </lineage>
</organism>
<name>A0ABX9LAY1_9ACTN</name>
<evidence type="ECO:0008006" key="4">
    <source>
        <dbReference type="Google" id="ProtNLM"/>
    </source>
</evidence>
<proteinExistence type="predicted"/>
<feature type="transmembrane region" description="Helical" evidence="1">
    <location>
        <begin position="22"/>
        <end position="46"/>
    </location>
</feature>
<keyword evidence="3" id="KW-1185">Reference proteome</keyword>
<evidence type="ECO:0000313" key="2">
    <source>
        <dbReference type="EMBL" id="RGA01118.1"/>
    </source>
</evidence>
<comment type="caution">
    <text evidence="2">The sequence shown here is derived from an EMBL/GenBank/DDBJ whole genome shotgun (WGS) entry which is preliminary data.</text>
</comment>
<evidence type="ECO:0000313" key="3">
    <source>
        <dbReference type="Proteomes" id="UP000262538"/>
    </source>
</evidence>
<accession>A0ABX9LAY1</accession>